<dbReference type="AlphaFoldDB" id="A0A9D5BW15"/>
<reference evidence="4" key="1">
    <citation type="submission" date="2021-03" db="EMBL/GenBank/DDBJ databases">
        <authorList>
            <person name="Li Z."/>
            <person name="Yang C."/>
        </authorList>
    </citation>
    <scope>NUCLEOTIDE SEQUENCE</scope>
    <source>
        <strain evidence="4">Dzin_1.0</strain>
        <tissue evidence="4">Leaf</tissue>
    </source>
</reference>
<sequence>MKLSTNGGANAESTPCQPKSQSRRATTPSAVVQTPCSIKKQLNMASKAAPAALFVLLNLLSLAFATYPPTPYGTCPDTLKLDVCVTVFNNWLSVTDADKQKCCDLLTGVAALDVNACICAAIDISSLAGIIPININLLFNQCKWTKPADFHCKL</sequence>
<proteinExistence type="predicted"/>
<gene>
    <name evidence="4" type="ORF">J5N97_029604</name>
</gene>
<dbReference type="Pfam" id="PF14547">
    <property type="entry name" value="Hydrophob_seed"/>
    <property type="match status" value="1"/>
</dbReference>
<dbReference type="InterPro" id="IPR036312">
    <property type="entry name" value="Bifun_inhib/LTP/seed_sf"/>
</dbReference>
<dbReference type="PANTHER" id="PTHR31731">
    <property type="match status" value="1"/>
</dbReference>
<dbReference type="InterPro" id="IPR051636">
    <property type="entry name" value="Plant_LTP/defense-related"/>
</dbReference>
<protein>
    <recommendedName>
        <fullName evidence="3">Hydrophobic seed protein domain-containing protein</fullName>
    </recommendedName>
</protein>
<evidence type="ECO:0000313" key="4">
    <source>
        <dbReference type="EMBL" id="KAJ0961776.1"/>
    </source>
</evidence>
<keyword evidence="2" id="KW-0812">Transmembrane</keyword>
<dbReference type="SUPFAM" id="SSF47699">
    <property type="entry name" value="Bifunctional inhibitor/lipid-transfer protein/seed storage 2S albumin"/>
    <property type="match status" value="1"/>
</dbReference>
<feature type="domain" description="Hydrophobic seed protein" evidence="3">
    <location>
        <begin position="74"/>
        <end position="152"/>
    </location>
</feature>
<accession>A0A9D5BW15</accession>
<dbReference type="OrthoDB" id="688672at2759"/>
<evidence type="ECO:0000256" key="1">
    <source>
        <dbReference type="SAM" id="MobiDB-lite"/>
    </source>
</evidence>
<evidence type="ECO:0000256" key="2">
    <source>
        <dbReference type="SAM" id="Phobius"/>
    </source>
</evidence>
<evidence type="ECO:0000313" key="5">
    <source>
        <dbReference type="Proteomes" id="UP001085076"/>
    </source>
</evidence>
<keyword evidence="2" id="KW-0472">Membrane</keyword>
<organism evidence="4 5">
    <name type="scientific">Dioscorea zingiberensis</name>
    <dbReference type="NCBI Taxonomy" id="325984"/>
    <lineage>
        <taxon>Eukaryota</taxon>
        <taxon>Viridiplantae</taxon>
        <taxon>Streptophyta</taxon>
        <taxon>Embryophyta</taxon>
        <taxon>Tracheophyta</taxon>
        <taxon>Spermatophyta</taxon>
        <taxon>Magnoliopsida</taxon>
        <taxon>Liliopsida</taxon>
        <taxon>Dioscoreales</taxon>
        <taxon>Dioscoreaceae</taxon>
        <taxon>Dioscorea</taxon>
    </lineage>
</organism>
<feature type="transmembrane region" description="Helical" evidence="2">
    <location>
        <begin position="48"/>
        <end position="67"/>
    </location>
</feature>
<evidence type="ECO:0000259" key="3">
    <source>
        <dbReference type="Pfam" id="PF14547"/>
    </source>
</evidence>
<dbReference type="InterPro" id="IPR027923">
    <property type="entry name" value="Hydrophob_seed_dom"/>
</dbReference>
<keyword evidence="5" id="KW-1185">Reference proteome</keyword>
<keyword evidence="2" id="KW-1133">Transmembrane helix</keyword>
<reference evidence="4" key="2">
    <citation type="journal article" date="2022" name="Hortic Res">
        <title>The genome of Dioscorea zingiberensis sheds light on the biosynthesis, origin and evolution of the medicinally important diosgenin saponins.</title>
        <authorList>
            <person name="Li Y."/>
            <person name="Tan C."/>
            <person name="Li Z."/>
            <person name="Guo J."/>
            <person name="Li S."/>
            <person name="Chen X."/>
            <person name="Wang C."/>
            <person name="Dai X."/>
            <person name="Yang H."/>
            <person name="Song W."/>
            <person name="Hou L."/>
            <person name="Xu J."/>
            <person name="Tong Z."/>
            <person name="Xu A."/>
            <person name="Yuan X."/>
            <person name="Wang W."/>
            <person name="Yang Q."/>
            <person name="Chen L."/>
            <person name="Sun Z."/>
            <person name="Wang K."/>
            <person name="Pan B."/>
            <person name="Chen J."/>
            <person name="Bao Y."/>
            <person name="Liu F."/>
            <person name="Qi X."/>
            <person name="Gang D.R."/>
            <person name="Wen J."/>
            <person name="Li J."/>
        </authorList>
    </citation>
    <scope>NUCLEOTIDE SEQUENCE</scope>
    <source>
        <strain evidence="4">Dzin_1.0</strain>
    </source>
</reference>
<dbReference type="Gene3D" id="1.10.110.10">
    <property type="entry name" value="Plant lipid-transfer and hydrophobic proteins"/>
    <property type="match status" value="1"/>
</dbReference>
<feature type="region of interest" description="Disordered" evidence="1">
    <location>
        <begin position="1"/>
        <end position="28"/>
    </location>
</feature>
<dbReference type="Proteomes" id="UP001085076">
    <property type="component" value="Miscellaneous, Linkage group lg10"/>
</dbReference>
<comment type="caution">
    <text evidence="4">The sequence shown here is derived from an EMBL/GenBank/DDBJ whole genome shotgun (WGS) entry which is preliminary data.</text>
</comment>
<dbReference type="EMBL" id="JAGGNH010000010">
    <property type="protein sequence ID" value="KAJ0961776.1"/>
    <property type="molecule type" value="Genomic_DNA"/>
</dbReference>
<name>A0A9D5BW15_9LILI</name>